<gene>
    <name evidence="1" type="ORF">LCGC14_2325170</name>
</gene>
<evidence type="ECO:0000313" key="1">
    <source>
        <dbReference type="EMBL" id="KKL48470.1"/>
    </source>
</evidence>
<organism evidence="1">
    <name type="scientific">marine sediment metagenome</name>
    <dbReference type="NCBI Taxonomy" id="412755"/>
    <lineage>
        <taxon>unclassified sequences</taxon>
        <taxon>metagenomes</taxon>
        <taxon>ecological metagenomes</taxon>
    </lineage>
</organism>
<proteinExistence type="predicted"/>
<sequence>MKKLAVVLFAGWLTFAGLLLYANGNLLVWTDPVVVCVGWPDDEVYSWWCTDYRARR</sequence>
<name>A0A0F9EU15_9ZZZZ</name>
<protein>
    <submittedName>
        <fullName evidence="1">Uncharacterized protein</fullName>
    </submittedName>
</protein>
<dbReference type="EMBL" id="LAZR01033311">
    <property type="protein sequence ID" value="KKL48470.1"/>
    <property type="molecule type" value="Genomic_DNA"/>
</dbReference>
<reference evidence="1" key="1">
    <citation type="journal article" date="2015" name="Nature">
        <title>Complex archaea that bridge the gap between prokaryotes and eukaryotes.</title>
        <authorList>
            <person name="Spang A."/>
            <person name="Saw J.H."/>
            <person name="Jorgensen S.L."/>
            <person name="Zaremba-Niedzwiedzka K."/>
            <person name="Martijn J."/>
            <person name="Lind A.E."/>
            <person name="van Eijk R."/>
            <person name="Schleper C."/>
            <person name="Guy L."/>
            <person name="Ettema T.J."/>
        </authorList>
    </citation>
    <scope>NUCLEOTIDE SEQUENCE</scope>
</reference>
<comment type="caution">
    <text evidence="1">The sequence shown here is derived from an EMBL/GenBank/DDBJ whole genome shotgun (WGS) entry which is preliminary data.</text>
</comment>
<dbReference type="AlphaFoldDB" id="A0A0F9EU15"/>
<accession>A0A0F9EU15</accession>